<gene>
    <name evidence="2" type="ORF">BDN70DRAFT_871451</name>
</gene>
<dbReference type="Proteomes" id="UP000807469">
    <property type="component" value="Unassembled WGS sequence"/>
</dbReference>
<feature type="compositionally biased region" description="Low complexity" evidence="1">
    <location>
        <begin position="599"/>
        <end position="609"/>
    </location>
</feature>
<feature type="region of interest" description="Disordered" evidence="1">
    <location>
        <begin position="161"/>
        <end position="232"/>
    </location>
</feature>
<feature type="compositionally biased region" description="Polar residues" evidence="1">
    <location>
        <begin position="685"/>
        <end position="695"/>
    </location>
</feature>
<feature type="compositionally biased region" description="Polar residues" evidence="1">
    <location>
        <begin position="659"/>
        <end position="678"/>
    </location>
</feature>
<name>A0A9P5ZEW1_9AGAR</name>
<evidence type="ECO:0000313" key="3">
    <source>
        <dbReference type="Proteomes" id="UP000807469"/>
    </source>
</evidence>
<reference evidence="2" key="1">
    <citation type="submission" date="2020-11" db="EMBL/GenBank/DDBJ databases">
        <authorList>
            <consortium name="DOE Joint Genome Institute"/>
            <person name="Ahrendt S."/>
            <person name="Riley R."/>
            <person name="Andreopoulos W."/>
            <person name="Labutti K."/>
            <person name="Pangilinan J."/>
            <person name="Ruiz-Duenas F.J."/>
            <person name="Barrasa J.M."/>
            <person name="Sanchez-Garcia M."/>
            <person name="Camarero S."/>
            <person name="Miyauchi S."/>
            <person name="Serrano A."/>
            <person name="Linde D."/>
            <person name="Babiker R."/>
            <person name="Drula E."/>
            <person name="Ayuso-Fernandez I."/>
            <person name="Pacheco R."/>
            <person name="Padilla G."/>
            <person name="Ferreira P."/>
            <person name="Barriuso J."/>
            <person name="Kellner H."/>
            <person name="Castanera R."/>
            <person name="Alfaro M."/>
            <person name="Ramirez L."/>
            <person name="Pisabarro A.G."/>
            <person name="Kuo A."/>
            <person name="Tritt A."/>
            <person name="Lipzen A."/>
            <person name="He G."/>
            <person name="Yan M."/>
            <person name="Ng V."/>
            <person name="Cullen D."/>
            <person name="Martin F."/>
            <person name="Rosso M.-N."/>
            <person name="Henrissat B."/>
            <person name="Hibbett D."/>
            <person name="Martinez A.T."/>
            <person name="Grigoriev I.V."/>
        </authorList>
    </citation>
    <scope>NUCLEOTIDE SEQUENCE</scope>
    <source>
        <strain evidence="2">CIRM-BRFM 674</strain>
    </source>
</reference>
<protein>
    <submittedName>
        <fullName evidence="2">Uncharacterized protein</fullName>
    </submittedName>
</protein>
<sequence length="757" mass="82338">MSLSGSTKSLDALSSNSEYKERAVKYLEDLSRKRKILAQIACEEPQTPPRSPLLEGNGSHEDHITALREHVQDAWAKSEGNPADGRWFFLSHILRMGVTSGRGGRWIGARTDVQPAVELNGDTLRYINADTESEWQDWELRDREERILRDKVESWKRRLETHHTPSSAVMPASEKVSVASSSVIQNEPECSTIHQRNSYTRTSKAKDKDAGISRSVPMNPHPVIKAASSSIDPLKDRSPFGFSVVKRASQNNPVGKSSQSTNSKPSKRPEPEGEGSFLAYQTNKPVLWDNKPKDSPTSIPATNPLHIADLTASAFLAPSFSSSAVVTSTPKAGSTAKPSHAHKPNSIPHATPPLQCADILPKPSFSSALSLGKSSGSPKAYRLAPRKLDGSSFFVLPPPPTSPTRNIQRLSPDVLSPIADASNRDRLSNDLNTNNKRPRPRRSVSAMGVSGDGDERAPQKIRTESSIKNVTRYTVATSPIQAAGDTVALPSSSITSPPATPQRPKVPTLTELLASSKKVKGTTSPNRRPFSKRKFIASCHDYDTVDRSLKITKPPLYMSPPRRLHSAAPVIDPYADDADFDAIVAANNAPPDPQDDPYFDPYVYDLPVDGDASPAKSLSSLAGSDSEEDGEDQSRGYDFAQTKEVFRGRTSPDFVFQPPVTSTQQGPFENSTTRQDSWASVYGPASNSNNKNTVDLASRPPPSSGSLYPAYNSQFEAEVARKVDTVSQLLDKDVDYAGWLRDPSPPPCPSMGVDDSP</sequence>
<feature type="region of interest" description="Disordered" evidence="1">
    <location>
        <begin position="326"/>
        <end position="354"/>
    </location>
</feature>
<evidence type="ECO:0000313" key="2">
    <source>
        <dbReference type="EMBL" id="KAF9485400.1"/>
    </source>
</evidence>
<proteinExistence type="predicted"/>
<feature type="compositionally biased region" description="Polar residues" evidence="1">
    <location>
        <begin position="184"/>
        <end position="202"/>
    </location>
</feature>
<feature type="region of interest" description="Disordered" evidence="1">
    <location>
        <begin position="736"/>
        <end position="757"/>
    </location>
</feature>
<feature type="region of interest" description="Disordered" evidence="1">
    <location>
        <begin position="582"/>
        <end position="709"/>
    </location>
</feature>
<dbReference type="EMBL" id="MU155136">
    <property type="protein sequence ID" value="KAF9485400.1"/>
    <property type="molecule type" value="Genomic_DNA"/>
</dbReference>
<feature type="region of interest" description="Disordered" evidence="1">
    <location>
        <begin position="391"/>
        <end position="459"/>
    </location>
</feature>
<evidence type="ECO:0000256" key="1">
    <source>
        <dbReference type="SAM" id="MobiDB-lite"/>
    </source>
</evidence>
<feature type="region of interest" description="Disordered" evidence="1">
    <location>
        <begin position="246"/>
        <end position="276"/>
    </location>
</feature>
<keyword evidence="3" id="KW-1185">Reference proteome</keyword>
<dbReference type="OrthoDB" id="3218262at2759"/>
<comment type="caution">
    <text evidence="2">The sequence shown here is derived from an EMBL/GenBank/DDBJ whole genome shotgun (WGS) entry which is preliminary data.</text>
</comment>
<accession>A0A9P5ZEW1</accession>
<organism evidence="2 3">
    <name type="scientific">Pholiota conissans</name>
    <dbReference type="NCBI Taxonomy" id="109636"/>
    <lineage>
        <taxon>Eukaryota</taxon>
        <taxon>Fungi</taxon>
        <taxon>Dikarya</taxon>
        <taxon>Basidiomycota</taxon>
        <taxon>Agaricomycotina</taxon>
        <taxon>Agaricomycetes</taxon>
        <taxon>Agaricomycetidae</taxon>
        <taxon>Agaricales</taxon>
        <taxon>Agaricineae</taxon>
        <taxon>Strophariaceae</taxon>
        <taxon>Pholiota</taxon>
    </lineage>
</organism>
<feature type="compositionally biased region" description="Polar residues" evidence="1">
    <location>
        <begin position="248"/>
        <end position="264"/>
    </location>
</feature>
<dbReference type="AlphaFoldDB" id="A0A9P5ZEW1"/>